<evidence type="ECO:0000313" key="2">
    <source>
        <dbReference type="EMBL" id="PDX57991.1"/>
    </source>
</evidence>
<dbReference type="RefSeq" id="WP_097777661.1">
    <property type="nucleotide sequence ID" value="NZ_CP157369.1"/>
</dbReference>
<organism evidence="2 3">
    <name type="scientific">Faecalibacterium langellae</name>
    <dbReference type="NCBI Taxonomy" id="3435293"/>
    <lineage>
        <taxon>Bacteria</taxon>
        <taxon>Bacillati</taxon>
        <taxon>Bacillota</taxon>
        <taxon>Clostridia</taxon>
        <taxon>Eubacteriales</taxon>
        <taxon>Oscillospiraceae</taxon>
        <taxon>Faecalibacterium</taxon>
    </lineage>
</organism>
<protein>
    <recommendedName>
        <fullName evidence="1">HEPN AbiJ-N-terminal domain-containing protein</fullName>
    </recommendedName>
</protein>
<reference evidence="2 3" key="1">
    <citation type="journal article" date="2017" name="Front. Microbiol.">
        <title>New Insights into the Diversity of the Genus Faecalibacterium.</title>
        <authorList>
            <person name="Benevides L."/>
            <person name="Burman S."/>
            <person name="Martin R."/>
            <person name="Robert V."/>
            <person name="Thomas M."/>
            <person name="Miquel S."/>
            <person name="Chain F."/>
            <person name="Sokol H."/>
            <person name="Bermudez-Humaran L.G."/>
            <person name="Morrison M."/>
            <person name="Langella P."/>
            <person name="Azevedo V.A."/>
            <person name="Chatel J.M."/>
            <person name="Soares S."/>
        </authorList>
    </citation>
    <scope>NUCLEOTIDE SEQUENCE [LARGE SCALE GENOMIC DNA]</scope>
    <source>
        <strain evidence="3">CNCM I-4540</strain>
    </source>
</reference>
<dbReference type="InterPro" id="IPR049503">
    <property type="entry name" value="AbiJ_NTD4"/>
</dbReference>
<dbReference type="Pfam" id="PF18863">
    <property type="entry name" value="AbiJ_NTD4"/>
    <property type="match status" value="1"/>
</dbReference>
<dbReference type="EMBL" id="NMTQ01000035">
    <property type="protein sequence ID" value="PDX57991.1"/>
    <property type="molecule type" value="Genomic_DNA"/>
</dbReference>
<comment type="caution">
    <text evidence="2">The sequence shown here is derived from an EMBL/GenBank/DDBJ whole genome shotgun (WGS) entry which is preliminary data.</text>
</comment>
<dbReference type="Proteomes" id="UP000220752">
    <property type="component" value="Unassembled WGS sequence"/>
</dbReference>
<keyword evidence="3" id="KW-1185">Reference proteome</keyword>
<proteinExistence type="predicted"/>
<feature type="domain" description="HEPN AbiJ-N-terminal" evidence="1">
    <location>
        <begin position="27"/>
        <end position="196"/>
    </location>
</feature>
<name>A0A2A6Z9F5_9FIRM</name>
<dbReference type="AlphaFoldDB" id="A0A2A6Z9F5"/>
<evidence type="ECO:0000313" key="3">
    <source>
        <dbReference type="Proteomes" id="UP000220752"/>
    </source>
</evidence>
<evidence type="ECO:0000259" key="1">
    <source>
        <dbReference type="Pfam" id="PF18863"/>
    </source>
</evidence>
<gene>
    <name evidence="2" type="ORF">CGS46_10130</name>
</gene>
<sequence>MFFLKKNKHSVNEKPKHQSMIKVRGGFSEQIGFNTCTTQIQLNEFDSRTRTLIGNHLYNVLCTVFSQARSIGIRCYRDFYDAPSKEMGSDFYKDILSEVMNVPVHLPSDAYYEWEKNYDTIVKIISNAPYNEVLDLVWYICHWISDHITATNVMHTIYESFNTLFEREYVGYRFVAGRIVPITDENEAKEIEQACHTPFEGARTQLQKALCFLSDREHPDYKNCVKESISAVESVCKVISGNEKAALKDALNGLIANGMNIHGSLKSAILALYGYASDEGGIRHAERETESTVTFEEAKFMMVTCSAIVNYLVAEYGKHGAENA</sequence>
<accession>A0A2A6Z9F5</accession>